<name>A0A2T6B3L8_9RHOB</name>
<dbReference type="PANTHER" id="PTHR47739:SF1">
    <property type="entry name" value="TRNA1(VAL) (ADENINE(37)-N6)-METHYLTRANSFERASE"/>
    <property type="match status" value="1"/>
</dbReference>
<dbReference type="GO" id="GO:0008757">
    <property type="term" value="F:S-adenosylmethionine-dependent methyltransferase activity"/>
    <property type="evidence" value="ECO:0007669"/>
    <property type="project" value="UniProtKB-ARBA"/>
</dbReference>
<evidence type="ECO:0000313" key="4">
    <source>
        <dbReference type="EMBL" id="PTX50678.1"/>
    </source>
</evidence>
<keyword evidence="1 4" id="KW-0808">Transferase</keyword>
<dbReference type="PANTHER" id="PTHR47739">
    <property type="entry name" value="TRNA1(VAL) (ADENINE(37)-N6)-METHYLTRANSFERASE"/>
    <property type="match status" value="1"/>
</dbReference>
<dbReference type="OrthoDB" id="5489421at2"/>
<dbReference type="InterPro" id="IPR029063">
    <property type="entry name" value="SAM-dependent_MTases_sf"/>
</dbReference>
<dbReference type="PROSITE" id="PS00092">
    <property type="entry name" value="N6_MTASE"/>
    <property type="match status" value="1"/>
</dbReference>
<evidence type="ECO:0000259" key="3">
    <source>
        <dbReference type="Pfam" id="PF05175"/>
    </source>
</evidence>
<dbReference type="EMBL" id="QBKN01000004">
    <property type="protein sequence ID" value="PTX50678.1"/>
    <property type="molecule type" value="Genomic_DNA"/>
</dbReference>
<dbReference type="RefSeq" id="WP_107974896.1">
    <property type="nucleotide sequence ID" value="NZ_BMEZ01000004.1"/>
</dbReference>
<feature type="domain" description="Methyltransferase small" evidence="3">
    <location>
        <begin position="38"/>
        <end position="141"/>
    </location>
</feature>
<keyword evidence="2" id="KW-0949">S-adenosyl-L-methionine</keyword>
<dbReference type="CDD" id="cd02440">
    <property type="entry name" value="AdoMet_MTases"/>
    <property type="match status" value="1"/>
</dbReference>
<dbReference type="GO" id="GO:0032259">
    <property type="term" value="P:methylation"/>
    <property type="evidence" value="ECO:0007669"/>
    <property type="project" value="UniProtKB-KW"/>
</dbReference>
<evidence type="ECO:0000256" key="2">
    <source>
        <dbReference type="ARBA" id="ARBA00022691"/>
    </source>
</evidence>
<dbReference type="AlphaFoldDB" id="A0A2T6B3L8"/>
<organism evidence="4 5">
    <name type="scientific">Allosediminivita pacifica</name>
    <dbReference type="NCBI Taxonomy" id="1267769"/>
    <lineage>
        <taxon>Bacteria</taxon>
        <taxon>Pseudomonadati</taxon>
        <taxon>Pseudomonadota</taxon>
        <taxon>Alphaproteobacteria</taxon>
        <taxon>Rhodobacterales</taxon>
        <taxon>Paracoccaceae</taxon>
        <taxon>Allosediminivita</taxon>
    </lineage>
</organism>
<evidence type="ECO:0000256" key="1">
    <source>
        <dbReference type="ARBA" id="ARBA00022603"/>
    </source>
</evidence>
<dbReference type="InterPro" id="IPR007848">
    <property type="entry name" value="Small_mtfrase_dom"/>
</dbReference>
<evidence type="ECO:0000313" key="5">
    <source>
        <dbReference type="Proteomes" id="UP000244069"/>
    </source>
</evidence>
<reference evidence="4 5" key="1">
    <citation type="submission" date="2018-04" db="EMBL/GenBank/DDBJ databases">
        <title>Genomic Encyclopedia of Archaeal and Bacterial Type Strains, Phase II (KMG-II): from individual species to whole genera.</title>
        <authorList>
            <person name="Goeker M."/>
        </authorList>
    </citation>
    <scope>NUCLEOTIDE SEQUENCE [LARGE SCALE GENOMIC DNA]</scope>
    <source>
        <strain evidence="4 5">DSM 29329</strain>
    </source>
</reference>
<comment type="caution">
    <text evidence="4">The sequence shown here is derived from an EMBL/GenBank/DDBJ whole genome shotgun (WGS) entry which is preliminary data.</text>
</comment>
<sequence>MRVEPFAPEELAENGLLDGRVRLLQPVSGYRAGLDPVLLAASVPARPGQSVLELGCGGGPALCCLGRRVPGVALAGVEIQPGYADLARRNLELNGLSGSIWEGDLAALPSAFKARSFDHVIANPPYFEKARRTGADAADREMAVAGETPLSDWVRTAAKRLKPRGIATFIQRAERLPELMSAMAACMGSLELLPLAAREGRAPRLVLLRGRKEGRSDFRFHPPFVIHRGSTHGGGRDDYSDAAASIVKGGSSLQFPA</sequence>
<proteinExistence type="predicted"/>
<keyword evidence="1 4" id="KW-0489">Methyltransferase</keyword>
<dbReference type="GO" id="GO:0008170">
    <property type="term" value="F:N-methyltransferase activity"/>
    <property type="evidence" value="ECO:0007669"/>
    <property type="project" value="UniProtKB-ARBA"/>
</dbReference>
<dbReference type="InterPro" id="IPR002052">
    <property type="entry name" value="DNA_methylase_N6_adenine_CS"/>
</dbReference>
<dbReference type="GO" id="GO:0003676">
    <property type="term" value="F:nucleic acid binding"/>
    <property type="evidence" value="ECO:0007669"/>
    <property type="project" value="InterPro"/>
</dbReference>
<dbReference type="SUPFAM" id="SSF53335">
    <property type="entry name" value="S-adenosyl-L-methionine-dependent methyltransferases"/>
    <property type="match status" value="1"/>
</dbReference>
<gene>
    <name evidence="4" type="ORF">C8N44_10433</name>
</gene>
<dbReference type="InterPro" id="IPR050210">
    <property type="entry name" value="tRNA_Adenine-N(6)_MTase"/>
</dbReference>
<dbReference type="Gene3D" id="3.40.50.150">
    <property type="entry name" value="Vaccinia Virus protein VP39"/>
    <property type="match status" value="1"/>
</dbReference>
<protein>
    <submittedName>
        <fullName evidence="4">tRNA1(Val) A37 N6-methylase TrmN6</fullName>
    </submittedName>
</protein>
<keyword evidence="5" id="KW-1185">Reference proteome</keyword>
<accession>A0A2T6B3L8</accession>
<dbReference type="Pfam" id="PF05175">
    <property type="entry name" value="MTS"/>
    <property type="match status" value="1"/>
</dbReference>
<dbReference type="Proteomes" id="UP000244069">
    <property type="component" value="Unassembled WGS sequence"/>
</dbReference>